<evidence type="ECO:0000313" key="3">
    <source>
        <dbReference type="Proteomes" id="UP000824890"/>
    </source>
</evidence>
<evidence type="ECO:0000256" key="1">
    <source>
        <dbReference type="SAM" id="MobiDB-lite"/>
    </source>
</evidence>
<proteinExistence type="predicted"/>
<keyword evidence="3" id="KW-1185">Reference proteome</keyword>
<reference evidence="2 3" key="1">
    <citation type="submission" date="2021-05" db="EMBL/GenBank/DDBJ databases">
        <title>Genome Assembly of Synthetic Allotetraploid Brassica napus Reveals Homoeologous Exchanges between Subgenomes.</title>
        <authorList>
            <person name="Davis J.T."/>
        </authorList>
    </citation>
    <scope>NUCLEOTIDE SEQUENCE [LARGE SCALE GENOMIC DNA]</scope>
    <source>
        <strain evidence="3">cv. Da-Ae</strain>
        <tissue evidence="2">Seedling</tissue>
    </source>
</reference>
<protein>
    <submittedName>
        <fullName evidence="2">Uncharacterized protein</fullName>
    </submittedName>
</protein>
<evidence type="ECO:0000313" key="2">
    <source>
        <dbReference type="EMBL" id="KAH0828863.1"/>
    </source>
</evidence>
<comment type="caution">
    <text evidence="2">The sequence shown here is derived from an EMBL/GenBank/DDBJ whole genome shotgun (WGS) entry which is preliminary data.</text>
</comment>
<dbReference type="EMBL" id="JAGKQM010003108">
    <property type="protein sequence ID" value="KAH0828863.1"/>
    <property type="molecule type" value="Genomic_DNA"/>
</dbReference>
<organism evidence="2 3">
    <name type="scientific">Brassica napus</name>
    <name type="common">Rape</name>
    <dbReference type="NCBI Taxonomy" id="3708"/>
    <lineage>
        <taxon>Eukaryota</taxon>
        <taxon>Viridiplantae</taxon>
        <taxon>Streptophyta</taxon>
        <taxon>Embryophyta</taxon>
        <taxon>Tracheophyta</taxon>
        <taxon>Spermatophyta</taxon>
        <taxon>Magnoliopsida</taxon>
        <taxon>eudicotyledons</taxon>
        <taxon>Gunneridae</taxon>
        <taxon>Pentapetalae</taxon>
        <taxon>rosids</taxon>
        <taxon>malvids</taxon>
        <taxon>Brassicales</taxon>
        <taxon>Brassicaceae</taxon>
        <taxon>Brassiceae</taxon>
        <taxon>Brassica</taxon>
    </lineage>
</organism>
<feature type="region of interest" description="Disordered" evidence="1">
    <location>
        <begin position="25"/>
        <end position="78"/>
    </location>
</feature>
<gene>
    <name evidence="2" type="ORF">HID58_092509</name>
</gene>
<name>A0ABQ7WWE3_BRANA</name>
<sequence length="115" mass="13391">MEASIYIFKKKKYYRYSNSFRVKQSVSTHRTRNDVTENQENPSNLLRHIQKHLNSEKDDTEQDPSQLNPTRDPPPVCHGLSSEGCCLSRLDLKHRDRALVVSFNEEEGAMNLLEE</sequence>
<accession>A0ABQ7WWE3</accession>
<dbReference type="Proteomes" id="UP000824890">
    <property type="component" value="Unassembled WGS sequence"/>
</dbReference>